<name>A0A916LGM9_MYCTX</name>
<dbReference type="AlphaFoldDB" id="A0A916LGM9"/>
<gene>
    <name evidence="1" type="ORF">ERS007739_05382</name>
</gene>
<organism evidence="1 2">
    <name type="scientific">Mycobacterium tuberculosis</name>
    <dbReference type="NCBI Taxonomy" id="1773"/>
    <lineage>
        <taxon>Bacteria</taxon>
        <taxon>Bacillati</taxon>
        <taxon>Actinomycetota</taxon>
        <taxon>Actinomycetes</taxon>
        <taxon>Mycobacteriales</taxon>
        <taxon>Mycobacteriaceae</taxon>
        <taxon>Mycobacterium</taxon>
        <taxon>Mycobacterium tuberculosis complex</taxon>
    </lineage>
</organism>
<comment type="caution">
    <text evidence="1">The sequence shown here is derived from an EMBL/GenBank/DDBJ whole genome shotgun (WGS) entry which is preliminary data.</text>
</comment>
<accession>A0A916LGM9</accession>
<dbReference type="EMBL" id="CSBK01004244">
    <property type="protein sequence ID" value="CPB70487.1"/>
    <property type="molecule type" value="Genomic_DNA"/>
</dbReference>
<evidence type="ECO:0000313" key="2">
    <source>
        <dbReference type="Proteomes" id="UP000039021"/>
    </source>
</evidence>
<reference evidence="2" key="1">
    <citation type="submission" date="2015-03" db="EMBL/GenBank/DDBJ databases">
        <authorList>
            <consortium name="Pathogen Informatics"/>
        </authorList>
    </citation>
    <scope>NUCLEOTIDE SEQUENCE [LARGE SCALE GENOMIC DNA]</scope>
    <source>
        <strain evidence="2">N09902308</strain>
    </source>
</reference>
<evidence type="ECO:0000313" key="1">
    <source>
        <dbReference type="EMBL" id="CPB70487.1"/>
    </source>
</evidence>
<protein>
    <submittedName>
        <fullName evidence="1">Uncharacterized protein</fullName>
    </submittedName>
</protein>
<proteinExistence type="predicted"/>
<dbReference type="Proteomes" id="UP000039021">
    <property type="component" value="Unassembled WGS sequence"/>
</dbReference>
<sequence>MPPLPNSHPPSPPLPPGVVALAPLPINGRDNSVCADALTAPMADCSGDALAASANAYAPAPAVRACTNRL</sequence>